<comment type="caution">
    <text evidence="2">The sequence shown here is derived from an EMBL/GenBank/DDBJ whole genome shotgun (WGS) entry which is preliminary data.</text>
</comment>
<accession>A0A9P1GJY6</accession>
<keyword evidence="4" id="KW-1185">Reference proteome</keyword>
<organism evidence="2">
    <name type="scientific">Cladocopium goreaui</name>
    <dbReference type="NCBI Taxonomy" id="2562237"/>
    <lineage>
        <taxon>Eukaryota</taxon>
        <taxon>Sar</taxon>
        <taxon>Alveolata</taxon>
        <taxon>Dinophyceae</taxon>
        <taxon>Suessiales</taxon>
        <taxon>Symbiodiniaceae</taxon>
        <taxon>Cladocopium</taxon>
    </lineage>
</organism>
<name>A0A9P1GJY6_9DINO</name>
<feature type="region of interest" description="Disordered" evidence="1">
    <location>
        <begin position="1288"/>
        <end position="1321"/>
    </location>
</feature>
<dbReference type="Proteomes" id="UP001152797">
    <property type="component" value="Unassembled WGS sequence"/>
</dbReference>
<evidence type="ECO:0000313" key="4">
    <source>
        <dbReference type="Proteomes" id="UP001152797"/>
    </source>
</evidence>
<gene>
    <name evidence="2" type="ORF">C1SCF055_LOCUS41392</name>
</gene>
<evidence type="ECO:0000313" key="2">
    <source>
        <dbReference type="EMBL" id="CAI4016676.1"/>
    </source>
</evidence>
<protein>
    <submittedName>
        <fullName evidence="3">Tyr recombinase domain-containing protein</fullName>
    </submittedName>
</protein>
<evidence type="ECO:0000313" key="3">
    <source>
        <dbReference type="EMBL" id="CAL4803988.1"/>
    </source>
</evidence>
<reference evidence="3 4" key="2">
    <citation type="submission" date="2024-05" db="EMBL/GenBank/DDBJ databases">
        <authorList>
            <person name="Chen Y."/>
            <person name="Shah S."/>
            <person name="Dougan E. K."/>
            <person name="Thang M."/>
            <person name="Chan C."/>
        </authorList>
    </citation>
    <scope>NUCLEOTIDE SEQUENCE [LARGE SCALE GENOMIC DNA]</scope>
</reference>
<feature type="compositionally biased region" description="Basic and acidic residues" evidence="1">
    <location>
        <begin position="1030"/>
        <end position="1040"/>
    </location>
</feature>
<evidence type="ECO:0000256" key="1">
    <source>
        <dbReference type="SAM" id="MobiDB-lite"/>
    </source>
</evidence>
<feature type="region of interest" description="Disordered" evidence="1">
    <location>
        <begin position="1067"/>
        <end position="1103"/>
    </location>
</feature>
<sequence>MSNLWTIPDVKEELTHLAALHQKRPASPVVQGMAATWCGKVEAVTSWTSHGILELINHIDSLSLPDDMKAKLHECLEKLTIGSSQALKEAHAPAIAWLNRGAPRPTQAPPSETEPTQEPRGQLKGRRLTQPLGGRHRSPVADTAPCGGRRRSPAAAKPWSPAVRHRSPAADSSAAVRHIRHSPSAADTALGAGRQAHPAEAETPTPLADSPRPTQSWFQKHIFAMAAYLPCYNGHELQHKDFDLKELKVGLRRNMRPWLPFPTTASTPVMPHLTSVSIPPSPGSFRPPSEDSDARFELLGETLQRLIYQVQRQEDRQLAQHQQIVRFEGTLQGLQEDRETMGFFTSAARLQTLEKGQTAVAAGAQRAMQLAMKAAEAQQTMSDRQDEVSVEALTFWLHLLSPVAGKSIRLTDEVSLSLESGRLRIPAVLQRGFMQPVVQWLADQREKEERLPIPGNVSGSLDFATWSTIQSAALLVEQRSTILRPQNEDNFLSLAEGRESNSKRDPASVHMVLSGTMTGKHKDLQSGIDAIDSQVQPGLGERLSVDLSGLNYYQVALASTEWRLGLALSSWTVPTMPPMPCLPDEQTAVIESEMVEDAFTKVGLRAASASDQRLWQEKLSWERKCACKKWCTLALMKLSAWAIGRSVASSSGMQLARGSLVESVVDALAGKATATLHGRAGPLLKYAKFWRDRGLDFFPVQEDMVYQYLKAQSNWAPTAPRSLLISLSFAFHILGLSGGDVASKSGRIKGVSDAHYADRRKLVQRPPLTADQILMLEKTVHDTARTSYDRIASGFFLVLIYGRLRYSDGLQLVDLQLDIKETEFGITGFLEARAERTKTSVTLERKIRFLPVAIPVEALMDVSWIPVWLELRTMTLSRIPARAGGQQARKMQTRTKKKLQFLSWSENGLRQELREKANSTPGTEFRDAFTPSLMKVALLSHVADQMSQGGTPVKETPTNQTGYNHEQPHKRAKTGPKGKGQGKVQATPFQRVPTELLKLGAVGSTPKGHRLCFGYNLKTCQAPVAGQKCEPMDDEHKSDDTEAGAGRKRRSELGQCSSTKLQACAEGGASSHKQWGDAPNLHSSQADPVDGAEAKPMSKPWGNDAGAVNSDSIFGSSTGYKDTPIFIEACAGCGILSSVVQQRGFQVIPIDCPRNRHVPKCRLVVLDLTSAYADQLLRRIVRDHKVAGVHIALPCGTCSKARGIPMADGTPGPPPLRDSTHLHGLPGLTPDQQLKVTAANELYACADQFIQFLHEQGDENGEKYLKLSATNFTINQLICGKADRNASLPGGPKMQELKNMRNEKLKDPPVEDTDEAPAKRRRGVECVVEQMADVMVKLEAKMLCAVFRFLLPGCLEETTSRTYKKRAAKEDKKED</sequence>
<feature type="compositionally biased region" description="Polar residues" evidence="1">
    <location>
        <begin position="946"/>
        <end position="964"/>
    </location>
</feature>
<dbReference type="EMBL" id="CAMXCT010006597">
    <property type="protein sequence ID" value="CAI4016676.1"/>
    <property type="molecule type" value="Genomic_DNA"/>
</dbReference>
<feature type="region of interest" description="Disordered" evidence="1">
    <location>
        <begin position="946"/>
        <end position="985"/>
    </location>
</feature>
<dbReference type="EMBL" id="CAMXCT030006597">
    <property type="protein sequence ID" value="CAL4803988.1"/>
    <property type="molecule type" value="Genomic_DNA"/>
</dbReference>
<proteinExistence type="predicted"/>
<feature type="region of interest" description="Disordered" evidence="1">
    <location>
        <begin position="100"/>
        <end position="213"/>
    </location>
</feature>
<reference evidence="2" key="1">
    <citation type="submission" date="2022-10" db="EMBL/GenBank/DDBJ databases">
        <authorList>
            <person name="Chen Y."/>
            <person name="Dougan E. K."/>
            <person name="Chan C."/>
            <person name="Rhodes N."/>
            <person name="Thang M."/>
        </authorList>
    </citation>
    <scope>NUCLEOTIDE SEQUENCE</scope>
</reference>
<feature type="region of interest" description="Disordered" evidence="1">
    <location>
        <begin position="1028"/>
        <end position="1054"/>
    </location>
</feature>
<dbReference type="EMBL" id="CAMXCT020006597">
    <property type="protein sequence ID" value="CAL1170051.1"/>
    <property type="molecule type" value="Genomic_DNA"/>
</dbReference>
<feature type="compositionally biased region" description="Basic and acidic residues" evidence="1">
    <location>
        <begin position="1295"/>
        <end position="1309"/>
    </location>
</feature>